<feature type="transmembrane region" description="Helical" evidence="6">
    <location>
        <begin position="268"/>
        <end position="290"/>
    </location>
</feature>
<proteinExistence type="inferred from homology"/>
<feature type="transmembrane region" description="Helical" evidence="6">
    <location>
        <begin position="12"/>
        <end position="40"/>
    </location>
</feature>
<feature type="transmembrane region" description="Helical" evidence="6">
    <location>
        <begin position="204"/>
        <end position="227"/>
    </location>
</feature>
<feature type="transmembrane region" description="Helical" evidence="6">
    <location>
        <begin position="60"/>
        <end position="80"/>
    </location>
</feature>
<evidence type="ECO:0000256" key="1">
    <source>
        <dbReference type="ARBA" id="ARBA00004141"/>
    </source>
</evidence>
<sequence>MTTTQRWQWLALVLIIGALLYILAPALTPFAVAALFAYLWDPVVDRLERLRVSRGLAVTVVFFVISVLIVGVVLLLIPYLEQQIATFLDRLPSWIKWAQDEAQPWLAQQFGLQMDFADPQKLVDMLKDHWREAGGVATSVLAKVSKSGLTVIGWIAQLVLIPVVTFYLLRDWDILVGRVHELIPRSIEPTVARLARESDEVLGAFLRGQLSVMFCMGVLYAIGLWAIGIEVGPLIGMIAGLISFVPYLGAIIGVAMAVVAALVQFGDWAYVLAVLALFAVGQTLEGYVLVPKLVGDKIGLHPVAVIFAILAGGELFGFLGVLLALPAAAVVMVLLRYVHERYTASRLYQASAAASPGTGVVEVVAVDVTAAAVVAASGEVAVQETSPREPTPRDSSPPV</sequence>
<comment type="subcellular location">
    <subcellularLocation>
        <location evidence="1">Membrane</location>
        <topology evidence="1">Multi-pass membrane protein</topology>
    </subcellularLocation>
</comment>
<feature type="transmembrane region" description="Helical" evidence="6">
    <location>
        <begin position="234"/>
        <end position="262"/>
    </location>
</feature>
<dbReference type="RefSeq" id="WP_261696394.1">
    <property type="nucleotide sequence ID" value="NZ_CP104694.1"/>
</dbReference>
<keyword evidence="8" id="KW-1185">Reference proteome</keyword>
<comment type="similarity">
    <text evidence="2">Belongs to the autoinducer-2 exporter (AI-2E) (TC 2.A.86) family.</text>
</comment>
<evidence type="ECO:0000313" key="7">
    <source>
        <dbReference type="EMBL" id="UXI69439.1"/>
    </source>
</evidence>
<dbReference type="Pfam" id="PF01594">
    <property type="entry name" value="AI-2E_transport"/>
    <property type="match status" value="1"/>
</dbReference>
<dbReference type="PANTHER" id="PTHR21716:SF64">
    <property type="entry name" value="AI-2 TRANSPORT PROTEIN TQSA"/>
    <property type="match status" value="1"/>
</dbReference>
<evidence type="ECO:0000256" key="3">
    <source>
        <dbReference type="ARBA" id="ARBA00022692"/>
    </source>
</evidence>
<feature type="transmembrane region" description="Helical" evidence="6">
    <location>
        <begin position="302"/>
        <end position="335"/>
    </location>
</feature>
<dbReference type="Proteomes" id="UP001064632">
    <property type="component" value="Chromosome"/>
</dbReference>
<reference evidence="7" key="1">
    <citation type="submission" date="2022-09" db="EMBL/GenBank/DDBJ databases">
        <title>Tahibacter sp. nov., isolated from a fresh water.</title>
        <authorList>
            <person name="Baek J.H."/>
            <person name="Lee J.K."/>
            <person name="Kim J.M."/>
            <person name="Jeon C.O."/>
        </authorList>
    </citation>
    <scope>NUCLEOTIDE SEQUENCE</scope>
    <source>
        <strain evidence="7">W38</strain>
    </source>
</reference>
<protein>
    <submittedName>
        <fullName evidence="7">AI-2E family transporter</fullName>
    </submittedName>
</protein>
<evidence type="ECO:0000256" key="2">
    <source>
        <dbReference type="ARBA" id="ARBA00009773"/>
    </source>
</evidence>
<keyword evidence="3 6" id="KW-0812">Transmembrane</keyword>
<accession>A0ABY6BHE7</accession>
<name>A0ABY6BHE7_9GAMM</name>
<evidence type="ECO:0000313" key="8">
    <source>
        <dbReference type="Proteomes" id="UP001064632"/>
    </source>
</evidence>
<feature type="transmembrane region" description="Helical" evidence="6">
    <location>
        <begin position="149"/>
        <end position="169"/>
    </location>
</feature>
<dbReference type="InterPro" id="IPR002549">
    <property type="entry name" value="AI-2E-like"/>
</dbReference>
<evidence type="ECO:0000256" key="4">
    <source>
        <dbReference type="ARBA" id="ARBA00022989"/>
    </source>
</evidence>
<keyword evidence="4 6" id="KW-1133">Transmembrane helix</keyword>
<organism evidence="7 8">
    <name type="scientific">Tahibacter amnicola</name>
    <dbReference type="NCBI Taxonomy" id="2976241"/>
    <lineage>
        <taxon>Bacteria</taxon>
        <taxon>Pseudomonadati</taxon>
        <taxon>Pseudomonadota</taxon>
        <taxon>Gammaproteobacteria</taxon>
        <taxon>Lysobacterales</taxon>
        <taxon>Rhodanobacteraceae</taxon>
        <taxon>Tahibacter</taxon>
    </lineage>
</organism>
<dbReference type="PANTHER" id="PTHR21716">
    <property type="entry name" value="TRANSMEMBRANE PROTEIN"/>
    <property type="match status" value="1"/>
</dbReference>
<gene>
    <name evidence="7" type="ORF">N4264_07260</name>
</gene>
<evidence type="ECO:0000256" key="5">
    <source>
        <dbReference type="ARBA" id="ARBA00023136"/>
    </source>
</evidence>
<evidence type="ECO:0000256" key="6">
    <source>
        <dbReference type="SAM" id="Phobius"/>
    </source>
</evidence>
<keyword evidence="5 6" id="KW-0472">Membrane</keyword>
<dbReference type="EMBL" id="CP104694">
    <property type="protein sequence ID" value="UXI69439.1"/>
    <property type="molecule type" value="Genomic_DNA"/>
</dbReference>